<evidence type="ECO:0000313" key="2">
    <source>
        <dbReference type="Proteomes" id="UP000032408"/>
    </source>
</evidence>
<dbReference type="KEGG" id="nin:NADRNF5_1073"/>
<dbReference type="HOGENOM" id="CLU_216659_0_0_2"/>
<keyword evidence="2" id="KW-1185">Reference proteome</keyword>
<evidence type="ECO:0000313" key="1">
    <source>
        <dbReference type="EMBL" id="AJW70763.1"/>
    </source>
</evidence>
<reference evidence="2" key="1">
    <citation type="submission" date="2015-03" db="EMBL/GenBank/DDBJ databases">
        <title>Characterization of two novel Thaumarchaeota isolated from the Northern Adriatic Sea.</title>
        <authorList>
            <person name="Bayer B."/>
            <person name="Vojvoda J."/>
            <person name="Offre P."/>
            <person name="Srivastava A."/>
            <person name="Elisabeth N."/>
            <person name="Garcia J.A.L."/>
            <person name="Schleper C."/>
            <person name="Herndl G.J."/>
        </authorList>
    </citation>
    <scope>NUCLEOTIDE SEQUENCE [LARGE SCALE GENOMIC DNA]</scope>
    <source>
        <strain evidence="2">NF5</strain>
    </source>
</reference>
<accession>A0A0D5C2G7</accession>
<proteinExistence type="predicted"/>
<reference evidence="1 2" key="2">
    <citation type="journal article" date="2016" name="ISME J.">
        <title>Physiological and genomic characterization of two novel marine thaumarchaeal strains indicates niche differentiation.</title>
        <authorList>
            <person name="Bayer B."/>
            <person name="Vojvoda J."/>
            <person name="Offre P."/>
            <person name="Alves R.J."/>
            <person name="Elisabeth N.H."/>
            <person name="Garcia J.A."/>
            <person name="Volland J.M."/>
            <person name="Srivastava A."/>
            <person name="Schleper C."/>
            <person name="Herndl G.J."/>
        </authorList>
    </citation>
    <scope>NUCLEOTIDE SEQUENCE [LARGE SCALE GENOMIC DNA]</scope>
    <source>
        <strain evidence="1 2">NF5</strain>
    </source>
</reference>
<gene>
    <name evidence="1" type="ORF">NADRNF5_1073</name>
</gene>
<dbReference type="AlphaFoldDB" id="A0A0D5C2G7"/>
<dbReference type="Proteomes" id="UP000032408">
    <property type="component" value="Chromosome"/>
</dbReference>
<sequence length="47" mass="5709">MKYQCSECDFHWEGTVDTFDKVREHEKHHLTKTKVKTNKDKNNVIKM</sequence>
<organism evidence="1 2">
    <name type="scientific">Nitrosopumilus adriaticus</name>
    <dbReference type="NCBI Taxonomy" id="1580092"/>
    <lineage>
        <taxon>Archaea</taxon>
        <taxon>Nitrososphaerota</taxon>
        <taxon>Nitrososphaeria</taxon>
        <taxon>Nitrosopumilales</taxon>
        <taxon>Nitrosopumilaceae</taxon>
        <taxon>Nitrosopumilus</taxon>
    </lineage>
</organism>
<protein>
    <submittedName>
        <fullName evidence="1">Uncharacterized protein</fullName>
    </submittedName>
</protein>
<dbReference type="EMBL" id="CP011070">
    <property type="protein sequence ID" value="AJW70763.1"/>
    <property type="molecule type" value="Genomic_DNA"/>
</dbReference>
<dbReference type="RefSeq" id="WP_237089361.1">
    <property type="nucleotide sequence ID" value="NZ_CP011070.1"/>
</dbReference>
<name>A0A0D5C2G7_9ARCH</name>
<dbReference type="GeneID" id="70360034"/>